<name>A0A6S6U473_9BACT</name>
<keyword evidence="1" id="KW-0812">Transmembrane</keyword>
<sequence>MSFGDILYVIAVILFVYLTFGIIRNYYKTKFDDDGYRIDMQEDDTKNNSQEK</sequence>
<evidence type="ECO:0000313" key="2">
    <source>
        <dbReference type="EMBL" id="CAA6823623.1"/>
    </source>
</evidence>
<accession>A0A6S6U473</accession>
<protein>
    <submittedName>
        <fullName evidence="2">Uncharacterized protein</fullName>
    </submittedName>
</protein>
<keyword evidence="1" id="KW-0472">Membrane</keyword>
<gene>
    <name evidence="2" type="ORF">HELGO_WM954</name>
</gene>
<keyword evidence="1" id="KW-1133">Transmembrane helix</keyword>
<feature type="transmembrane region" description="Helical" evidence="1">
    <location>
        <begin position="6"/>
        <end position="27"/>
    </location>
</feature>
<reference evidence="2" key="1">
    <citation type="submission" date="2020-01" db="EMBL/GenBank/DDBJ databases">
        <authorList>
            <person name="Meier V. D."/>
            <person name="Meier V D."/>
        </authorList>
    </citation>
    <scope>NUCLEOTIDE SEQUENCE</scope>
    <source>
        <strain evidence="2">HLG_WM_MAG_01</strain>
    </source>
</reference>
<evidence type="ECO:0000256" key="1">
    <source>
        <dbReference type="SAM" id="Phobius"/>
    </source>
</evidence>
<organism evidence="2">
    <name type="scientific">uncultured Sulfurovum sp</name>
    <dbReference type="NCBI Taxonomy" id="269237"/>
    <lineage>
        <taxon>Bacteria</taxon>
        <taxon>Pseudomonadati</taxon>
        <taxon>Campylobacterota</taxon>
        <taxon>Epsilonproteobacteria</taxon>
        <taxon>Campylobacterales</taxon>
        <taxon>Sulfurovaceae</taxon>
        <taxon>Sulfurovum</taxon>
        <taxon>environmental samples</taxon>
    </lineage>
</organism>
<dbReference type="EMBL" id="CACVAS010000117">
    <property type="protein sequence ID" value="CAA6823623.1"/>
    <property type="molecule type" value="Genomic_DNA"/>
</dbReference>
<proteinExistence type="predicted"/>
<dbReference type="AlphaFoldDB" id="A0A6S6U473"/>